<reference evidence="1 2" key="1">
    <citation type="submission" date="2018-03" db="EMBL/GenBank/DDBJ databases">
        <authorList>
            <person name="Garlena R.A."/>
            <person name="Russell D.A."/>
            <person name="Pope W.H."/>
            <person name="Jacobs-Sera D."/>
            <person name="Hatfull G.F."/>
        </authorList>
    </citation>
    <scope>NUCLEOTIDE SEQUENCE [LARGE SCALE GENOMIC DNA]</scope>
</reference>
<dbReference type="KEGG" id="vg:54992221"/>
<dbReference type="EMBL" id="MH153804">
    <property type="protein sequence ID" value="AWN03677.1"/>
    <property type="molecule type" value="Genomic_DNA"/>
</dbReference>
<name>A0A2U8UJ47_9CAUD</name>
<evidence type="ECO:0000313" key="1">
    <source>
        <dbReference type="EMBL" id="AWN03677.1"/>
    </source>
</evidence>
<organism evidence="1 2">
    <name type="scientific">Gordonia phage Jace</name>
    <dbReference type="NCBI Taxonomy" id="2182360"/>
    <lineage>
        <taxon>Viruses</taxon>
        <taxon>Duplodnaviria</taxon>
        <taxon>Heunggongvirae</taxon>
        <taxon>Uroviricota</taxon>
        <taxon>Caudoviricetes</taxon>
        <taxon>Jacevirus</taxon>
        <taxon>Jacevirus jace</taxon>
    </lineage>
</organism>
<protein>
    <submittedName>
        <fullName evidence="1">Uncharacterized protein</fullName>
    </submittedName>
</protein>
<sequence>MLDIKTAATLLHATEEMAASGADITLDVEQREAIATIRDQAQRTIDRANAGGHANEVIRQTALVKMHAAARVHELVLERSR</sequence>
<dbReference type="Proteomes" id="UP000246975">
    <property type="component" value="Segment"/>
</dbReference>
<proteinExistence type="predicted"/>
<evidence type="ECO:0000313" key="2">
    <source>
        <dbReference type="Proteomes" id="UP000246975"/>
    </source>
</evidence>
<gene>
    <name evidence="1" type="primary">57</name>
    <name evidence="1" type="ORF">PBI_JACE_57</name>
</gene>
<dbReference type="GeneID" id="54992221"/>
<accession>A0A2U8UJ47</accession>
<keyword evidence="2" id="KW-1185">Reference proteome</keyword>
<dbReference type="RefSeq" id="YP_009801703.1">
    <property type="nucleotide sequence ID" value="NC_047974.1"/>
</dbReference>